<dbReference type="Proteomes" id="UP000886998">
    <property type="component" value="Unassembled WGS sequence"/>
</dbReference>
<name>A0A8X6WN51_9ARAC</name>
<reference evidence="1" key="1">
    <citation type="submission" date="2020-08" db="EMBL/GenBank/DDBJ databases">
        <title>Multicomponent nature underlies the extraordinary mechanical properties of spider dragline silk.</title>
        <authorList>
            <person name="Kono N."/>
            <person name="Nakamura H."/>
            <person name="Mori M."/>
            <person name="Yoshida Y."/>
            <person name="Ohtoshi R."/>
            <person name="Malay A.D."/>
            <person name="Moran D.A.P."/>
            <person name="Tomita M."/>
            <person name="Numata K."/>
            <person name="Arakawa K."/>
        </authorList>
    </citation>
    <scope>NUCLEOTIDE SEQUENCE</scope>
</reference>
<organism evidence="1 2">
    <name type="scientific">Trichonephila inaurata madagascariensis</name>
    <dbReference type="NCBI Taxonomy" id="2747483"/>
    <lineage>
        <taxon>Eukaryota</taxon>
        <taxon>Metazoa</taxon>
        <taxon>Ecdysozoa</taxon>
        <taxon>Arthropoda</taxon>
        <taxon>Chelicerata</taxon>
        <taxon>Arachnida</taxon>
        <taxon>Araneae</taxon>
        <taxon>Araneomorphae</taxon>
        <taxon>Entelegynae</taxon>
        <taxon>Araneoidea</taxon>
        <taxon>Nephilidae</taxon>
        <taxon>Trichonephila</taxon>
        <taxon>Trichonephila inaurata</taxon>
    </lineage>
</organism>
<evidence type="ECO:0000313" key="2">
    <source>
        <dbReference type="Proteomes" id="UP000886998"/>
    </source>
</evidence>
<protein>
    <submittedName>
        <fullName evidence="1">Uncharacterized protein</fullName>
    </submittedName>
</protein>
<keyword evidence="2" id="KW-1185">Reference proteome</keyword>
<accession>A0A8X6WN51</accession>
<dbReference type="AlphaFoldDB" id="A0A8X6WN51"/>
<evidence type="ECO:0000313" key="1">
    <source>
        <dbReference type="EMBL" id="GFY38248.1"/>
    </source>
</evidence>
<gene>
    <name evidence="1" type="ORF">TNIN_425611</name>
</gene>
<comment type="caution">
    <text evidence="1">The sequence shown here is derived from an EMBL/GenBank/DDBJ whole genome shotgun (WGS) entry which is preliminary data.</text>
</comment>
<dbReference type="EMBL" id="BMAV01000730">
    <property type="protein sequence ID" value="GFY38248.1"/>
    <property type="molecule type" value="Genomic_DNA"/>
</dbReference>
<sequence length="117" mass="13764">MFGTLINFTSESSSERYTQRDRVVIPFNILRYTSVGWKTIVVPYLQDLFVHKLNYHNTRLNVVHKRSRMFQSSSVCITKLIPCPYKNMVIDCKTVGLDGWSYCYVRRTSAKRGIRVY</sequence>
<proteinExistence type="predicted"/>